<keyword evidence="1" id="KW-0812">Transmembrane</keyword>
<dbReference type="EMBL" id="JYDL01000003">
    <property type="protein sequence ID" value="KRX27495.1"/>
    <property type="molecule type" value="Genomic_DNA"/>
</dbReference>
<dbReference type="InterPro" id="IPR031973">
    <property type="entry name" value="Deltameth_res_prag01"/>
</dbReference>
<evidence type="ECO:0000313" key="3">
    <source>
        <dbReference type="EMBL" id="KRX27495.1"/>
    </source>
</evidence>
<proteinExistence type="predicted"/>
<feature type="transmembrane region" description="Helical" evidence="1">
    <location>
        <begin position="103"/>
        <end position="124"/>
    </location>
</feature>
<comment type="caution">
    <text evidence="3">The sequence shown here is derived from an EMBL/GenBank/DDBJ whole genome shotgun (WGS) entry which is preliminary data.</text>
</comment>
<evidence type="ECO:0000313" key="4">
    <source>
        <dbReference type="Proteomes" id="UP000054630"/>
    </source>
</evidence>
<keyword evidence="4" id="KW-1185">Reference proteome</keyword>
<evidence type="ECO:0000259" key="2">
    <source>
        <dbReference type="Pfam" id="PF16020"/>
    </source>
</evidence>
<evidence type="ECO:0000256" key="1">
    <source>
        <dbReference type="SAM" id="Phobius"/>
    </source>
</evidence>
<reference evidence="3 4" key="1">
    <citation type="submission" date="2015-01" db="EMBL/GenBank/DDBJ databases">
        <title>Evolution of Trichinella species and genotypes.</title>
        <authorList>
            <person name="Korhonen P.K."/>
            <person name="Edoardo P."/>
            <person name="Giuseppe L.R."/>
            <person name="Gasser R.B."/>
        </authorList>
    </citation>
    <scope>NUCLEOTIDE SEQUENCE [LARGE SCALE GENOMIC DNA]</scope>
    <source>
        <strain evidence="3">ISS37</strain>
    </source>
</reference>
<feature type="transmembrane region" description="Helical" evidence="1">
    <location>
        <begin position="6"/>
        <end position="26"/>
    </location>
</feature>
<name>A0A0V0SLU7_9BILA</name>
<dbReference type="Pfam" id="PF16020">
    <property type="entry name" value="Deltameth_res"/>
    <property type="match status" value="1"/>
</dbReference>
<keyword evidence="1" id="KW-1133">Transmembrane helix</keyword>
<gene>
    <name evidence="3" type="ORF">T07_746</name>
</gene>
<dbReference type="Proteomes" id="UP000054630">
    <property type="component" value="Unassembled WGS sequence"/>
</dbReference>
<protein>
    <recommendedName>
        <fullName evidence="2">Deltamethrin resistance protein prag01 domain-containing protein</fullName>
    </recommendedName>
</protein>
<sequence length="143" mass="16526">MFAVLEYFVGMSLCLCVADAWLLRPIERKLRALYRRMSAFPRLLHTCEYMSAISSSRFLSASSVRHESSGTKMIRLATFDEIPIPHEPYAEGYQRENRTFNRILALGTVMLSVTCGLMYVKGWWGLEPTLPPKAYRNRVIERD</sequence>
<dbReference type="OrthoDB" id="9981889at2759"/>
<accession>A0A0V0SLU7</accession>
<feature type="domain" description="Deltamethrin resistance protein prag01" evidence="2">
    <location>
        <begin position="80"/>
        <end position="129"/>
    </location>
</feature>
<dbReference type="AlphaFoldDB" id="A0A0V0SLU7"/>
<keyword evidence="1" id="KW-0472">Membrane</keyword>
<organism evidence="3 4">
    <name type="scientific">Trichinella nelsoni</name>
    <dbReference type="NCBI Taxonomy" id="6336"/>
    <lineage>
        <taxon>Eukaryota</taxon>
        <taxon>Metazoa</taxon>
        <taxon>Ecdysozoa</taxon>
        <taxon>Nematoda</taxon>
        <taxon>Enoplea</taxon>
        <taxon>Dorylaimia</taxon>
        <taxon>Trichinellida</taxon>
        <taxon>Trichinellidae</taxon>
        <taxon>Trichinella</taxon>
    </lineage>
</organism>